<gene>
    <name evidence="2" type="ORF">US90_C0028G0009</name>
</gene>
<keyword evidence="1" id="KW-1133">Transmembrane helix</keyword>
<dbReference type="STRING" id="1618490.US90_C0028G0009"/>
<keyword evidence="1" id="KW-0812">Transmembrane</keyword>
<dbReference type="AlphaFoldDB" id="A0A0G0JXV9"/>
<evidence type="ECO:0000256" key="1">
    <source>
        <dbReference type="SAM" id="Phobius"/>
    </source>
</evidence>
<organism evidence="2 3">
    <name type="scientific">Candidatus Shapirobacteria bacterium GW2011_GWE2_38_30</name>
    <dbReference type="NCBI Taxonomy" id="1618490"/>
    <lineage>
        <taxon>Bacteria</taxon>
        <taxon>Candidatus Shapironibacteriota</taxon>
    </lineage>
</organism>
<feature type="transmembrane region" description="Helical" evidence="1">
    <location>
        <begin position="79"/>
        <end position="101"/>
    </location>
</feature>
<proteinExistence type="predicted"/>
<sequence>MKIINAVTYNITGPGIEPNKYGSPTTGLETIISRVIGILTIVAFIYFAIQIILAGYAFITSNGDPKNIETSRKRLTEGVLGVTIVILALAISALFAKIAGINNVFDLNSLFSNMGL</sequence>
<accession>A0A0G0JXV9</accession>
<evidence type="ECO:0000313" key="3">
    <source>
        <dbReference type="Proteomes" id="UP000034406"/>
    </source>
</evidence>
<dbReference type="Proteomes" id="UP000034406">
    <property type="component" value="Unassembled WGS sequence"/>
</dbReference>
<feature type="transmembrane region" description="Helical" evidence="1">
    <location>
        <begin position="31"/>
        <end position="59"/>
    </location>
</feature>
<reference evidence="2 3" key="1">
    <citation type="journal article" date="2015" name="Nature">
        <title>rRNA introns, odd ribosomes, and small enigmatic genomes across a large radiation of phyla.</title>
        <authorList>
            <person name="Brown C.T."/>
            <person name="Hug L.A."/>
            <person name="Thomas B.C."/>
            <person name="Sharon I."/>
            <person name="Castelle C.J."/>
            <person name="Singh A."/>
            <person name="Wilkins M.J."/>
            <person name="Williams K.H."/>
            <person name="Banfield J.F."/>
        </authorList>
    </citation>
    <scope>NUCLEOTIDE SEQUENCE [LARGE SCALE GENOMIC DNA]</scope>
</reference>
<comment type="caution">
    <text evidence="2">The sequence shown here is derived from an EMBL/GenBank/DDBJ whole genome shotgun (WGS) entry which is preliminary data.</text>
</comment>
<evidence type="ECO:0008006" key="4">
    <source>
        <dbReference type="Google" id="ProtNLM"/>
    </source>
</evidence>
<dbReference type="EMBL" id="LBUT01000028">
    <property type="protein sequence ID" value="KKQ68015.1"/>
    <property type="molecule type" value="Genomic_DNA"/>
</dbReference>
<evidence type="ECO:0000313" key="2">
    <source>
        <dbReference type="EMBL" id="KKQ68015.1"/>
    </source>
</evidence>
<name>A0A0G0JXV9_9BACT</name>
<protein>
    <recommendedName>
        <fullName evidence="4">Integral membrane protein</fullName>
    </recommendedName>
</protein>
<keyword evidence="1" id="KW-0472">Membrane</keyword>